<dbReference type="Gene3D" id="1.10.287.600">
    <property type="entry name" value="Helix hairpin bin"/>
    <property type="match status" value="1"/>
</dbReference>
<dbReference type="Ensembl" id="ENSLBET00000033948.1">
    <property type="protein sequence ID" value="ENSLBEP00000032498.1"/>
    <property type="gene ID" value="ENSLBEG00000024490.1"/>
</dbReference>
<dbReference type="AlphaFoldDB" id="A0A3Q3GPS4"/>
<reference evidence="15" key="2">
    <citation type="submission" date="2025-09" db="UniProtKB">
        <authorList>
            <consortium name="Ensembl"/>
        </authorList>
    </citation>
    <scope>IDENTIFICATION</scope>
</reference>
<dbReference type="GeneTree" id="ENSGT00940000154394"/>
<protein>
    <recommendedName>
        <fullName evidence="17">Tubulin beta chain</fullName>
    </recommendedName>
</protein>
<evidence type="ECO:0000256" key="2">
    <source>
        <dbReference type="ARBA" id="ARBA00004245"/>
    </source>
</evidence>
<dbReference type="GO" id="GO:0005200">
    <property type="term" value="F:structural constituent of cytoskeleton"/>
    <property type="evidence" value="ECO:0007669"/>
    <property type="project" value="InterPro"/>
</dbReference>
<keyword evidence="6" id="KW-0493">Microtubule</keyword>
<keyword evidence="5" id="KW-1017">Isopeptide bond</keyword>
<dbReference type="Pfam" id="PF03953">
    <property type="entry name" value="Tubulin_C"/>
    <property type="match status" value="1"/>
</dbReference>
<dbReference type="FunFam" id="3.40.50.1440:FF:000059">
    <property type="entry name" value="Tubulin beta chain"/>
    <property type="match status" value="1"/>
</dbReference>
<dbReference type="PRINTS" id="PR01163">
    <property type="entry name" value="BETATUBULIN"/>
</dbReference>
<evidence type="ECO:0000313" key="16">
    <source>
        <dbReference type="Proteomes" id="UP000261660"/>
    </source>
</evidence>
<dbReference type="SUPFAM" id="SSF55307">
    <property type="entry name" value="Tubulin C-terminal domain-like"/>
    <property type="match status" value="1"/>
</dbReference>
<evidence type="ECO:0000256" key="7">
    <source>
        <dbReference type="ARBA" id="ARBA00022723"/>
    </source>
</evidence>
<dbReference type="InterPro" id="IPR002453">
    <property type="entry name" value="Beta_tubulin"/>
</dbReference>
<evidence type="ECO:0000256" key="9">
    <source>
        <dbReference type="ARBA" id="ARBA00022842"/>
    </source>
</evidence>
<dbReference type="SUPFAM" id="SSF52490">
    <property type="entry name" value="Tubulin nucleotide-binding domain-like"/>
    <property type="match status" value="2"/>
</dbReference>
<keyword evidence="9" id="KW-0460">Magnesium</keyword>
<dbReference type="InterPro" id="IPR037103">
    <property type="entry name" value="Tubulin/FtsZ-like_C"/>
</dbReference>
<dbReference type="STRING" id="56723.ENSLBEP00000032498"/>
<dbReference type="GO" id="GO:0005874">
    <property type="term" value="C:microtubule"/>
    <property type="evidence" value="ECO:0007669"/>
    <property type="project" value="UniProtKB-KW"/>
</dbReference>
<dbReference type="InterPro" id="IPR017975">
    <property type="entry name" value="Tubulin_CS"/>
</dbReference>
<dbReference type="InterPro" id="IPR036525">
    <property type="entry name" value="Tubulin/FtsZ_GTPase_sf"/>
</dbReference>
<keyword evidence="12" id="KW-0175">Coiled coil</keyword>
<evidence type="ECO:0000256" key="8">
    <source>
        <dbReference type="ARBA" id="ARBA00022741"/>
    </source>
</evidence>
<evidence type="ECO:0000256" key="1">
    <source>
        <dbReference type="ARBA" id="ARBA00001946"/>
    </source>
</evidence>
<dbReference type="SMART" id="SM00864">
    <property type="entry name" value="Tubulin"/>
    <property type="match status" value="2"/>
</dbReference>
<evidence type="ECO:0000256" key="5">
    <source>
        <dbReference type="ARBA" id="ARBA00022499"/>
    </source>
</evidence>
<dbReference type="GO" id="GO:0005525">
    <property type="term" value="F:GTP binding"/>
    <property type="evidence" value="ECO:0007669"/>
    <property type="project" value="UniProtKB-KW"/>
</dbReference>
<dbReference type="InterPro" id="IPR008280">
    <property type="entry name" value="Tub_FtsZ_C"/>
</dbReference>
<dbReference type="PANTHER" id="PTHR11588">
    <property type="entry name" value="TUBULIN"/>
    <property type="match status" value="1"/>
</dbReference>
<evidence type="ECO:0000256" key="4">
    <source>
        <dbReference type="ARBA" id="ARBA00022490"/>
    </source>
</evidence>
<evidence type="ECO:0000256" key="3">
    <source>
        <dbReference type="ARBA" id="ARBA00009636"/>
    </source>
</evidence>
<evidence type="ECO:0008006" key="17">
    <source>
        <dbReference type="Google" id="ProtNLM"/>
    </source>
</evidence>
<reference evidence="15" key="1">
    <citation type="submission" date="2025-08" db="UniProtKB">
        <authorList>
            <consortium name="Ensembl"/>
        </authorList>
    </citation>
    <scope>IDENTIFICATION</scope>
</reference>
<keyword evidence="8" id="KW-0547">Nucleotide-binding</keyword>
<keyword evidence="4" id="KW-0963">Cytoplasm</keyword>
<dbReference type="FunFam" id="3.40.50.1440:FF:000003">
    <property type="entry name" value="Tubulin beta chain"/>
    <property type="match status" value="1"/>
</dbReference>
<name>A0A3Q3GPS4_9LABR</name>
<evidence type="ECO:0000256" key="11">
    <source>
        <dbReference type="ARBA" id="ARBA00023212"/>
    </source>
</evidence>
<proteinExistence type="inferred from homology"/>
<dbReference type="Gene3D" id="3.40.50.1440">
    <property type="entry name" value="Tubulin/FtsZ, GTPase domain"/>
    <property type="match status" value="2"/>
</dbReference>
<dbReference type="InterPro" id="IPR018316">
    <property type="entry name" value="Tubulin/FtsZ_2-layer-sand-dom"/>
</dbReference>
<dbReference type="InterPro" id="IPR003008">
    <property type="entry name" value="Tubulin_FtsZ_GTPase"/>
</dbReference>
<dbReference type="GO" id="GO:0046872">
    <property type="term" value="F:metal ion binding"/>
    <property type="evidence" value="ECO:0007669"/>
    <property type="project" value="UniProtKB-KW"/>
</dbReference>
<dbReference type="Pfam" id="PF00091">
    <property type="entry name" value="Tubulin"/>
    <property type="match status" value="2"/>
</dbReference>
<dbReference type="FunFam" id="1.10.287.600:FF:000006">
    <property type="entry name" value="Tubulin beta chain"/>
    <property type="match status" value="1"/>
</dbReference>
<feature type="domain" description="Tubulin/FtsZ 2-layer sandwich" evidence="14">
    <location>
        <begin position="435"/>
        <end position="572"/>
    </location>
</feature>
<evidence type="ECO:0000256" key="12">
    <source>
        <dbReference type="SAM" id="Coils"/>
    </source>
</evidence>
<dbReference type="FunFam" id="3.30.1330.20:FF:000002">
    <property type="entry name" value="Tubulin beta chain"/>
    <property type="match status" value="1"/>
</dbReference>
<keyword evidence="7" id="KW-0479">Metal-binding</keyword>
<comment type="cofactor">
    <cofactor evidence="1">
        <name>Mg(2+)</name>
        <dbReference type="ChEBI" id="CHEBI:18420"/>
    </cofactor>
</comment>
<dbReference type="CDD" id="cd02187">
    <property type="entry name" value="beta_tubulin"/>
    <property type="match status" value="1"/>
</dbReference>
<comment type="similarity">
    <text evidence="3">Belongs to the tubulin family.</text>
</comment>
<dbReference type="InParanoid" id="A0A3Q3GPS4"/>
<sequence>TGTYHGDSDLQLDRINVYYSEAVGGKYVPRAVLVDLEPGTMDSVRSGPFGQLFRLDNFVHGQSGAGNNWAKGHYTEGAEVVDSVLDVVRKEAENCDRLQGFQLTHSLGGGTGSGMGTLLISKIREEYPDRIMKTYSVMPSPKVSDTVVEPYNATLSVHQLVENTDETFCIDNEALRFIAAVSLTKKKEKMREIVHLQAGQCGNQIGAKFWEVISDEHGIDPTGTYHGDSDLQLDRINVYYSEAVGGKYVPRAVLVDLEPGTMDSVRSGPFGQLFRLDNLVHGQSGAGNNWAKGHYTEGAELVDSVLDVVRKEAENCDRLQGFQLTHSLGGGTGSGMGTLLISKIREEYPDRIMKTYSVMPSPKVSDTVVEPYNATLSVHQLVENTDETFCIDNEALYDICFRTLKLTTPSYGDLNHLVSATMSGVTTCLRFPGQLNADLRKLAVNMVPFPRLHFFVPGFVPLTSRGSQQYRALTVPELTQQMFDAKNMMAACDPRHGRYLTVAAIFRGRMSMKEVDEQMLNVQNKNSSYFVEWIPNNVKTAVCNIPPRGLKMAATFIGNTTAIQELFKRISEQFTAMFRRKAFLHWYTGEGMDEMEFTEAESNMNDLVSEYQQYQDAMAEEEGEFEEEGEEELA</sequence>
<evidence type="ECO:0000256" key="6">
    <source>
        <dbReference type="ARBA" id="ARBA00022701"/>
    </source>
</evidence>
<dbReference type="GO" id="GO:0003924">
    <property type="term" value="F:GTPase activity"/>
    <property type="evidence" value="ECO:0007669"/>
    <property type="project" value="InterPro"/>
</dbReference>
<accession>A0A3Q3GPS4</accession>
<dbReference type="GO" id="GO:0007017">
    <property type="term" value="P:microtubule-based process"/>
    <property type="evidence" value="ECO:0007669"/>
    <property type="project" value="InterPro"/>
</dbReference>
<keyword evidence="11" id="KW-0206">Cytoskeleton</keyword>
<keyword evidence="16" id="KW-1185">Reference proteome</keyword>
<dbReference type="InterPro" id="IPR000217">
    <property type="entry name" value="Tubulin"/>
</dbReference>
<keyword evidence="10" id="KW-0342">GTP-binding</keyword>
<feature type="coiled-coil region" evidence="12">
    <location>
        <begin position="597"/>
        <end position="631"/>
    </location>
</feature>
<comment type="subcellular location">
    <subcellularLocation>
        <location evidence="2">Cytoplasm</location>
        <location evidence="2">Cytoskeleton</location>
    </subcellularLocation>
</comment>
<dbReference type="SMART" id="SM00865">
    <property type="entry name" value="Tubulin_C"/>
    <property type="match status" value="1"/>
</dbReference>
<dbReference type="Proteomes" id="UP000261660">
    <property type="component" value="Unplaced"/>
</dbReference>
<evidence type="ECO:0000313" key="15">
    <source>
        <dbReference type="Ensembl" id="ENSLBEP00000032498.1"/>
    </source>
</evidence>
<dbReference type="Gene3D" id="3.30.1330.20">
    <property type="entry name" value="Tubulin/FtsZ, C-terminal domain"/>
    <property type="match status" value="1"/>
</dbReference>
<organism evidence="15 16">
    <name type="scientific">Labrus bergylta</name>
    <name type="common">ballan wrasse</name>
    <dbReference type="NCBI Taxonomy" id="56723"/>
    <lineage>
        <taxon>Eukaryota</taxon>
        <taxon>Metazoa</taxon>
        <taxon>Chordata</taxon>
        <taxon>Craniata</taxon>
        <taxon>Vertebrata</taxon>
        <taxon>Euteleostomi</taxon>
        <taxon>Actinopterygii</taxon>
        <taxon>Neopterygii</taxon>
        <taxon>Teleostei</taxon>
        <taxon>Neoteleostei</taxon>
        <taxon>Acanthomorphata</taxon>
        <taxon>Eupercaria</taxon>
        <taxon>Labriformes</taxon>
        <taxon>Labridae</taxon>
        <taxon>Labrus</taxon>
    </lineage>
</organism>
<dbReference type="PROSITE" id="PS00227">
    <property type="entry name" value="TUBULIN"/>
    <property type="match status" value="2"/>
</dbReference>
<feature type="domain" description="Tubulin/FtsZ GTPase" evidence="13">
    <location>
        <begin position="236"/>
        <end position="433"/>
    </location>
</feature>
<evidence type="ECO:0000259" key="13">
    <source>
        <dbReference type="SMART" id="SM00864"/>
    </source>
</evidence>
<evidence type="ECO:0000256" key="10">
    <source>
        <dbReference type="ARBA" id="ARBA00023134"/>
    </source>
</evidence>
<evidence type="ECO:0000259" key="14">
    <source>
        <dbReference type="SMART" id="SM00865"/>
    </source>
</evidence>
<dbReference type="InterPro" id="IPR023123">
    <property type="entry name" value="Tubulin_C"/>
</dbReference>
<feature type="domain" description="Tubulin/FtsZ GTPase" evidence="13">
    <location>
        <begin position="15"/>
        <end position="202"/>
    </location>
</feature>
<dbReference type="PRINTS" id="PR01161">
    <property type="entry name" value="TUBULIN"/>
</dbReference>